<accession>A0A7V8JV16</accession>
<organism evidence="1 2">
    <name type="scientific">Herbaspirillum frisingense</name>
    <dbReference type="NCBI Taxonomy" id="92645"/>
    <lineage>
        <taxon>Bacteria</taxon>
        <taxon>Pseudomonadati</taxon>
        <taxon>Pseudomonadota</taxon>
        <taxon>Betaproteobacteria</taxon>
        <taxon>Burkholderiales</taxon>
        <taxon>Oxalobacteraceae</taxon>
        <taxon>Herbaspirillum</taxon>
    </lineage>
</organism>
<protein>
    <submittedName>
        <fullName evidence="1">Uncharacterized protein</fullName>
    </submittedName>
</protein>
<dbReference type="EMBL" id="WNDX01000024">
    <property type="protein sequence ID" value="KAF1046043.1"/>
    <property type="molecule type" value="Genomic_DNA"/>
</dbReference>
<name>A0A7V8JV16_9BURK</name>
<reference evidence="2" key="1">
    <citation type="journal article" date="2020" name="MBio">
        <title>Horizontal gene transfer to a defensive symbiont with a reduced genome amongst a multipartite beetle microbiome.</title>
        <authorList>
            <person name="Waterworth S.C."/>
            <person name="Florez L.V."/>
            <person name="Rees E.R."/>
            <person name="Hertweck C."/>
            <person name="Kaltenpoth M."/>
            <person name="Kwan J.C."/>
        </authorList>
    </citation>
    <scope>NUCLEOTIDE SEQUENCE [LARGE SCALE GENOMIC DNA]</scope>
</reference>
<sequence>MINAITQTGQSTYSANRSVAAPGTLSAFQQILQDAAQASQASSSNDTLAADLNSALQAAGLSAPPAMRIVAGPDGPKLDDDTRAAQFQSVMASNPALAARVSARLSSAEAERKAALGSAITQFAGDRPTNATADFLLRFADQNKPKAYSLSFNGATTEVQELGDHGWTPLKTTDDINRDLLAAYTGYMVTHAVSVEKRKDGDNDPAIDFKLKLARVLDGLQGA</sequence>
<evidence type="ECO:0000313" key="2">
    <source>
        <dbReference type="Proteomes" id="UP000462435"/>
    </source>
</evidence>
<dbReference type="Proteomes" id="UP000462435">
    <property type="component" value="Unassembled WGS sequence"/>
</dbReference>
<comment type="caution">
    <text evidence="1">The sequence shown here is derived from an EMBL/GenBank/DDBJ whole genome shotgun (WGS) entry which is preliminary data.</text>
</comment>
<proteinExistence type="predicted"/>
<evidence type="ECO:0000313" key="1">
    <source>
        <dbReference type="EMBL" id="KAF1046043.1"/>
    </source>
</evidence>
<dbReference type="AlphaFoldDB" id="A0A7V8JV16"/>
<gene>
    <name evidence="1" type="ORF">GAK35_01157</name>
</gene>